<evidence type="ECO:0000256" key="1">
    <source>
        <dbReference type="SAM" id="MobiDB-lite"/>
    </source>
</evidence>
<evidence type="ECO:0000313" key="2">
    <source>
        <dbReference type="EMBL" id="MCZ0730473.1"/>
    </source>
</evidence>
<dbReference type="EMBL" id="JAPQYE010000010">
    <property type="protein sequence ID" value="MCZ0730473.1"/>
    <property type="molecule type" value="Genomic_DNA"/>
</dbReference>
<comment type="caution">
    <text evidence="2">The sequence shown here is derived from an EMBL/GenBank/DDBJ whole genome shotgun (WGS) entry which is preliminary data.</text>
</comment>
<proteinExistence type="predicted"/>
<dbReference type="Proteomes" id="UP001084650">
    <property type="component" value="Unassembled WGS sequence"/>
</dbReference>
<dbReference type="RefSeq" id="WP_268787039.1">
    <property type="nucleotide sequence ID" value="NZ_JAPQYE010000010.1"/>
</dbReference>
<keyword evidence="3" id="KW-1185">Reference proteome</keyword>
<reference evidence="2" key="1">
    <citation type="submission" date="2022-12" db="EMBL/GenBank/DDBJ databases">
        <title>Whole genome sequence of Mycolicibacterium iranicum strain SBH312.</title>
        <authorList>
            <person name="Jani J."/>
            <person name="Arifin Mustapha Z."/>
            <person name="Ahmed K."/>
            <person name="Kai Ling C."/>
        </authorList>
    </citation>
    <scope>NUCLEOTIDE SEQUENCE</scope>
    <source>
        <strain evidence="2">SBH312</strain>
    </source>
</reference>
<gene>
    <name evidence="2" type="ORF">OY187_20700</name>
</gene>
<protein>
    <recommendedName>
        <fullName evidence="4">Helix-turn-helix domain-containing protein</fullName>
    </recommendedName>
</protein>
<organism evidence="2 3">
    <name type="scientific">Mycolicibacterium iranicum</name>
    <name type="common">Mycobacterium iranicum</name>
    <dbReference type="NCBI Taxonomy" id="912594"/>
    <lineage>
        <taxon>Bacteria</taxon>
        <taxon>Bacillati</taxon>
        <taxon>Actinomycetota</taxon>
        <taxon>Actinomycetes</taxon>
        <taxon>Mycobacteriales</taxon>
        <taxon>Mycobacteriaceae</taxon>
        <taxon>Mycolicibacterium</taxon>
    </lineage>
</organism>
<evidence type="ECO:0008006" key="4">
    <source>
        <dbReference type="Google" id="ProtNLM"/>
    </source>
</evidence>
<sequence>MSGRLVGEVLDACEAGVLAKLSQGELLALLAVAEKCHTETRQGSVRVSRIAAAMCKSDATAKRATRTLRDLGLLREVKRGYKSHGVGHATIYEIALLGSPRMTPAGGEELGSLRVSRANVDDESTDRTVLGSPIVSRAPDDVLGSNPDVLSSFRAGAGITQGDLHDGLYDGLNDGSTGGEPKSGTSPGDLRSLTNEPPRKCPKHIDDPTPPDCGRCKDARIHHEKWSSAQSPPLAARDEKALGWLTLDMSGAEGVSQIFYRADHPPQGVLDAEVISVSEDEAP</sequence>
<name>A0ABT4HKG5_MYCIR</name>
<feature type="compositionally biased region" description="Basic and acidic residues" evidence="1">
    <location>
        <begin position="197"/>
        <end position="207"/>
    </location>
</feature>
<feature type="region of interest" description="Disordered" evidence="1">
    <location>
        <begin position="166"/>
        <end position="212"/>
    </location>
</feature>
<accession>A0ABT4HKG5</accession>
<evidence type="ECO:0000313" key="3">
    <source>
        <dbReference type="Proteomes" id="UP001084650"/>
    </source>
</evidence>